<accession>A0A953IC15</accession>
<dbReference type="Pfam" id="PF01381">
    <property type="entry name" value="HTH_3"/>
    <property type="match status" value="1"/>
</dbReference>
<reference evidence="3" key="1">
    <citation type="submission" date="2017-11" db="EMBL/GenBank/DDBJ databases">
        <title>Three new genomes from thermophilic consortium.</title>
        <authorList>
            <person name="Quaggio R."/>
            <person name="Amgarten D."/>
            <person name="Setubal J.C."/>
        </authorList>
    </citation>
    <scope>NUCLEOTIDE SEQUENCE</scope>
    <source>
        <strain evidence="3">ZCTH01-B2</strain>
    </source>
</reference>
<comment type="caution">
    <text evidence="3">The sequence shown here is derived from an EMBL/GenBank/DDBJ whole genome shotgun (WGS) entry which is preliminary data.</text>
</comment>
<dbReference type="SUPFAM" id="SSF47413">
    <property type="entry name" value="lambda repressor-like DNA-binding domains"/>
    <property type="match status" value="1"/>
</dbReference>
<dbReference type="InterPro" id="IPR001387">
    <property type="entry name" value="Cro/C1-type_HTH"/>
</dbReference>
<dbReference type="PANTHER" id="PTHR46558:SF4">
    <property type="entry name" value="DNA-BIDING PHAGE PROTEIN"/>
    <property type="match status" value="1"/>
</dbReference>
<dbReference type="SMART" id="SM00530">
    <property type="entry name" value="HTH_XRE"/>
    <property type="match status" value="1"/>
</dbReference>
<feature type="domain" description="HTH cro/C1-type" evidence="2">
    <location>
        <begin position="4"/>
        <end position="58"/>
    </location>
</feature>
<dbReference type="Proteomes" id="UP000732377">
    <property type="component" value="Unassembled WGS sequence"/>
</dbReference>
<dbReference type="CDD" id="cd00093">
    <property type="entry name" value="HTH_XRE"/>
    <property type="match status" value="1"/>
</dbReference>
<evidence type="ECO:0000313" key="3">
    <source>
        <dbReference type="EMBL" id="MBY6275395.1"/>
    </source>
</evidence>
<dbReference type="PANTHER" id="PTHR46558">
    <property type="entry name" value="TRACRIPTIONAL REGULATORY PROTEIN-RELATED-RELATED"/>
    <property type="match status" value="1"/>
</dbReference>
<dbReference type="GO" id="GO:0003677">
    <property type="term" value="F:DNA binding"/>
    <property type="evidence" value="ECO:0007669"/>
    <property type="project" value="UniProtKB-KW"/>
</dbReference>
<proteinExistence type="predicted"/>
<dbReference type="EMBL" id="PIUK01000023">
    <property type="protein sequence ID" value="MBY6275395.1"/>
    <property type="molecule type" value="Genomic_DNA"/>
</dbReference>
<sequence>MLRVREWREKRGLSQWDLARSLGVHTNTIYLWEKGVCVPSRRHLIALADKLGCRVPDLFDSGNERVC</sequence>
<keyword evidence="1" id="KW-0238">DNA-binding</keyword>
<organism evidence="3 4">
    <name type="scientific">Symbiobacterium thermophilum</name>
    <dbReference type="NCBI Taxonomy" id="2734"/>
    <lineage>
        <taxon>Bacteria</taxon>
        <taxon>Bacillati</taxon>
        <taxon>Bacillota</taxon>
        <taxon>Clostridia</taxon>
        <taxon>Eubacteriales</taxon>
        <taxon>Symbiobacteriaceae</taxon>
        <taxon>Symbiobacterium</taxon>
    </lineage>
</organism>
<evidence type="ECO:0000313" key="4">
    <source>
        <dbReference type="Proteomes" id="UP000732377"/>
    </source>
</evidence>
<evidence type="ECO:0000259" key="2">
    <source>
        <dbReference type="PROSITE" id="PS50943"/>
    </source>
</evidence>
<protein>
    <submittedName>
        <fullName evidence="3">XRE family transcriptional regulator</fullName>
    </submittedName>
</protein>
<dbReference type="Gene3D" id="1.10.260.40">
    <property type="entry name" value="lambda repressor-like DNA-binding domains"/>
    <property type="match status" value="1"/>
</dbReference>
<evidence type="ECO:0000256" key="1">
    <source>
        <dbReference type="ARBA" id="ARBA00023125"/>
    </source>
</evidence>
<dbReference type="AlphaFoldDB" id="A0A953IC15"/>
<gene>
    <name evidence="3" type="ORF">CWE10_04120</name>
</gene>
<name>A0A953IC15_SYMTR</name>
<dbReference type="InterPro" id="IPR010982">
    <property type="entry name" value="Lambda_DNA-bd_dom_sf"/>
</dbReference>
<dbReference type="PROSITE" id="PS50943">
    <property type="entry name" value="HTH_CROC1"/>
    <property type="match status" value="1"/>
</dbReference>
<dbReference type="RefSeq" id="WP_420544283.1">
    <property type="nucleotide sequence ID" value="NZ_PIUK01000023.1"/>
</dbReference>